<dbReference type="SUPFAM" id="SSF55785">
    <property type="entry name" value="PYP-like sensor domain (PAS domain)"/>
    <property type="match status" value="1"/>
</dbReference>
<evidence type="ECO:0000259" key="1">
    <source>
        <dbReference type="PROSITE" id="PS50112"/>
    </source>
</evidence>
<dbReference type="RefSeq" id="WP_211316318.1">
    <property type="nucleotide sequence ID" value="NZ_CP139960.1"/>
</dbReference>
<sequence length="132" mass="14570">MSLCFAAVFDNMEDAVIAHDANGVIFLANPAVKNTFGYDPETLIGKDVRILIPARLRPGYEQLIKEVYQGRKITGKTSSWLNSEGVLVPVSLILAPINDQQGASIGVSAIFRTIYREIDAEVERNHLRAIIE</sequence>
<evidence type="ECO:0000313" key="3">
    <source>
        <dbReference type="Proteomes" id="UP001325680"/>
    </source>
</evidence>
<protein>
    <submittedName>
        <fullName evidence="2">PAS domain S-box protein</fullName>
    </submittedName>
</protein>
<accession>A0ABZ0WAJ8</accession>
<dbReference type="SMART" id="SM00091">
    <property type="entry name" value="PAS"/>
    <property type="match status" value="1"/>
</dbReference>
<feature type="domain" description="PAS" evidence="1">
    <location>
        <begin position="5"/>
        <end position="71"/>
    </location>
</feature>
<name>A0ABZ0WAJ8_9BACT</name>
<dbReference type="InterPro" id="IPR000014">
    <property type="entry name" value="PAS"/>
</dbReference>
<dbReference type="CDD" id="cd00130">
    <property type="entry name" value="PAS"/>
    <property type="match status" value="1"/>
</dbReference>
<dbReference type="Proteomes" id="UP001325680">
    <property type="component" value="Chromosome"/>
</dbReference>
<gene>
    <name evidence="2" type="ORF">U0035_05095</name>
</gene>
<dbReference type="Pfam" id="PF08448">
    <property type="entry name" value="PAS_4"/>
    <property type="match status" value="1"/>
</dbReference>
<dbReference type="EMBL" id="CP139960">
    <property type="protein sequence ID" value="WQD39522.1"/>
    <property type="molecule type" value="Genomic_DNA"/>
</dbReference>
<dbReference type="Gene3D" id="3.30.450.20">
    <property type="entry name" value="PAS domain"/>
    <property type="match status" value="1"/>
</dbReference>
<evidence type="ECO:0000313" key="2">
    <source>
        <dbReference type="EMBL" id="WQD39522.1"/>
    </source>
</evidence>
<dbReference type="NCBIfam" id="TIGR00229">
    <property type="entry name" value="sensory_box"/>
    <property type="match status" value="1"/>
</dbReference>
<dbReference type="InterPro" id="IPR035965">
    <property type="entry name" value="PAS-like_dom_sf"/>
</dbReference>
<organism evidence="2 3">
    <name type="scientific">Niabella yanshanensis</name>
    <dbReference type="NCBI Taxonomy" id="577386"/>
    <lineage>
        <taxon>Bacteria</taxon>
        <taxon>Pseudomonadati</taxon>
        <taxon>Bacteroidota</taxon>
        <taxon>Chitinophagia</taxon>
        <taxon>Chitinophagales</taxon>
        <taxon>Chitinophagaceae</taxon>
        <taxon>Niabella</taxon>
    </lineage>
</organism>
<reference evidence="2 3" key="1">
    <citation type="submission" date="2023-12" db="EMBL/GenBank/DDBJ databases">
        <title>Genome sequencing and assembly of bacterial species from a model synthetic community.</title>
        <authorList>
            <person name="Hogle S.L."/>
        </authorList>
    </citation>
    <scope>NUCLEOTIDE SEQUENCE [LARGE SCALE GENOMIC DNA]</scope>
    <source>
        <strain evidence="2 3">HAMBI_3031</strain>
    </source>
</reference>
<keyword evidence="3" id="KW-1185">Reference proteome</keyword>
<proteinExistence type="predicted"/>
<dbReference type="InterPro" id="IPR013656">
    <property type="entry name" value="PAS_4"/>
</dbReference>
<dbReference type="PROSITE" id="PS50112">
    <property type="entry name" value="PAS"/>
    <property type="match status" value="1"/>
</dbReference>